<dbReference type="InterPro" id="IPR011990">
    <property type="entry name" value="TPR-like_helical_dom_sf"/>
</dbReference>
<dbReference type="PROSITE" id="PS50943">
    <property type="entry name" value="HTH_CROC1"/>
    <property type="match status" value="1"/>
</dbReference>
<dbReference type="PANTHER" id="PTHR37038:SF14">
    <property type="entry name" value="TRANSCRIPTIONAL ACTIVATOR"/>
    <property type="match status" value="1"/>
</dbReference>
<dbReference type="CDD" id="cd00093">
    <property type="entry name" value="HTH_XRE"/>
    <property type="match status" value="1"/>
</dbReference>
<sequence>MRYKMDFSLIGQKIREVRMHLGLSQKEVCDGICSQAQISKIEKGEVYPSAPTLYLITKRLGLDLNYFFEKGITQRQDYVEEVKKQLAAARRNTNYQDVREIVKSEINNPIFTSSKENFQLLLWNKGVYEYTLEKKPEKALKTLHEALSLSHSNDNVWTENELAIIMSIGVIYMDENQIDEAIETLKKAKRYVNNRLNLEDKTIIPRLHFNLSKALYKAELFEESIACCKEAIEWLIKQDYMYLLGEIYYNMGYNYELMRLAEKAIYYYERSILIFELQNRLEHIDYIKNKIAALKEN</sequence>
<name>A0A2N5MBK6_9BACI</name>
<dbReference type="InterPro" id="IPR001387">
    <property type="entry name" value="Cro/C1-type_HTH"/>
</dbReference>
<dbReference type="OrthoDB" id="1150409at2"/>
<evidence type="ECO:0000259" key="1">
    <source>
        <dbReference type="PROSITE" id="PS50943"/>
    </source>
</evidence>
<reference evidence="2 3" key="1">
    <citation type="submission" date="2017-11" db="EMBL/GenBank/DDBJ databases">
        <title>Comparitive Functional Genomics of Dry Heat Resistant strains isolated from the Viking Spacecraft.</title>
        <authorList>
            <person name="Seuylemezian A."/>
            <person name="Cooper K."/>
            <person name="Vaishampayan P."/>
        </authorList>
    </citation>
    <scope>NUCLEOTIDE SEQUENCE [LARGE SCALE GENOMIC DNA]</scope>
    <source>
        <strain evidence="2 3">V1-29</strain>
    </source>
</reference>
<dbReference type="InterPro" id="IPR041315">
    <property type="entry name" value="PlcR_TPR"/>
</dbReference>
<keyword evidence="3" id="KW-1185">Reference proteome</keyword>
<dbReference type="SMART" id="SM00028">
    <property type="entry name" value="TPR"/>
    <property type="match status" value="4"/>
</dbReference>
<proteinExistence type="predicted"/>
<gene>
    <name evidence="2" type="ORF">CUU66_00835</name>
</gene>
<dbReference type="PANTHER" id="PTHR37038">
    <property type="entry name" value="TRANSCRIPTIONAL REGULATOR-RELATED"/>
    <property type="match status" value="1"/>
</dbReference>
<protein>
    <submittedName>
        <fullName evidence="2">XRE family transcriptional regulator</fullName>
    </submittedName>
</protein>
<dbReference type="InterPro" id="IPR010982">
    <property type="entry name" value="Lambda_DNA-bd_dom_sf"/>
</dbReference>
<dbReference type="GO" id="GO:0003677">
    <property type="term" value="F:DNA binding"/>
    <property type="evidence" value="ECO:0007669"/>
    <property type="project" value="InterPro"/>
</dbReference>
<comment type="caution">
    <text evidence="2">The sequence shown here is derived from an EMBL/GenBank/DDBJ whole genome shotgun (WGS) entry which is preliminary data.</text>
</comment>
<dbReference type="Gene3D" id="1.25.40.10">
    <property type="entry name" value="Tetratricopeptide repeat domain"/>
    <property type="match status" value="1"/>
</dbReference>
<accession>A0A2N5MBK6</accession>
<feature type="domain" description="HTH cro/C1-type" evidence="1">
    <location>
        <begin position="14"/>
        <end position="67"/>
    </location>
</feature>
<dbReference type="Pfam" id="PF18768">
    <property type="entry name" value="RNPP_C"/>
    <property type="match status" value="1"/>
</dbReference>
<dbReference type="InterPro" id="IPR019734">
    <property type="entry name" value="TPR_rpt"/>
</dbReference>
<dbReference type="SUPFAM" id="SSF48452">
    <property type="entry name" value="TPR-like"/>
    <property type="match status" value="1"/>
</dbReference>
<evidence type="ECO:0000313" key="2">
    <source>
        <dbReference type="EMBL" id="PLT31740.1"/>
    </source>
</evidence>
<dbReference type="SUPFAM" id="SSF47413">
    <property type="entry name" value="lambda repressor-like DNA-binding domains"/>
    <property type="match status" value="1"/>
</dbReference>
<dbReference type="AlphaFoldDB" id="A0A2N5MBK6"/>
<organism evidence="2 3">
    <name type="scientific">Peribacillus deserti</name>
    <dbReference type="NCBI Taxonomy" id="673318"/>
    <lineage>
        <taxon>Bacteria</taxon>
        <taxon>Bacillati</taxon>
        <taxon>Bacillota</taxon>
        <taxon>Bacilli</taxon>
        <taxon>Bacillales</taxon>
        <taxon>Bacillaceae</taxon>
        <taxon>Peribacillus</taxon>
    </lineage>
</organism>
<dbReference type="SMART" id="SM00530">
    <property type="entry name" value="HTH_XRE"/>
    <property type="match status" value="1"/>
</dbReference>
<dbReference type="Proteomes" id="UP000234748">
    <property type="component" value="Unassembled WGS sequence"/>
</dbReference>
<dbReference type="Pfam" id="PF01381">
    <property type="entry name" value="HTH_3"/>
    <property type="match status" value="1"/>
</dbReference>
<dbReference type="InterPro" id="IPR053163">
    <property type="entry name" value="HTH-type_regulator_Rgg"/>
</dbReference>
<evidence type="ECO:0000313" key="3">
    <source>
        <dbReference type="Proteomes" id="UP000234748"/>
    </source>
</evidence>
<dbReference type="EMBL" id="PGUY01000002">
    <property type="protein sequence ID" value="PLT31740.1"/>
    <property type="molecule type" value="Genomic_DNA"/>
</dbReference>